<reference evidence="1 4" key="1">
    <citation type="submission" date="2015-10" db="EMBL/GenBank/DDBJ databases">
        <title>Genome sequencing of Penicillium freii.</title>
        <authorList>
            <person name="Nguyen H.D."/>
            <person name="Visagie C.M."/>
            <person name="Seifert K.A."/>
        </authorList>
    </citation>
    <scope>NUCLEOTIDE SEQUENCE [LARGE SCALE GENOMIC DNA]</scope>
    <source>
        <strain evidence="1 4">DAOM 242723</strain>
    </source>
</reference>
<keyword evidence="4" id="KW-1185">Reference proteome</keyword>
<protein>
    <submittedName>
        <fullName evidence="1">Uncharacterized protein</fullName>
    </submittedName>
</protein>
<name>A0A117NK01_PENFR</name>
<dbReference type="EMBL" id="LLXE01001187">
    <property type="protein sequence ID" value="KUM55381.1"/>
    <property type="molecule type" value="Genomic_DNA"/>
</dbReference>
<dbReference type="EMBL" id="LLXE01001915">
    <property type="protein sequence ID" value="KUM55323.1"/>
    <property type="molecule type" value="Genomic_DNA"/>
</dbReference>
<evidence type="ECO:0000313" key="1">
    <source>
        <dbReference type="EMBL" id="KUM55323.1"/>
    </source>
</evidence>
<proteinExistence type="predicted"/>
<organism evidence="1 4">
    <name type="scientific">Penicillium freii</name>
    <dbReference type="NCBI Taxonomy" id="48697"/>
    <lineage>
        <taxon>Eukaryota</taxon>
        <taxon>Fungi</taxon>
        <taxon>Dikarya</taxon>
        <taxon>Ascomycota</taxon>
        <taxon>Pezizomycotina</taxon>
        <taxon>Eurotiomycetes</taxon>
        <taxon>Eurotiomycetidae</taxon>
        <taxon>Eurotiales</taxon>
        <taxon>Aspergillaceae</taxon>
        <taxon>Penicillium</taxon>
    </lineage>
</organism>
<dbReference type="Proteomes" id="UP000055045">
    <property type="component" value="Unassembled WGS sequence"/>
</dbReference>
<dbReference type="AlphaFoldDB" id="A0A117NK01"/>
<comment type="caution">
    <text evidence="1">The sequence shown here is derived from an EMBL/GenBank/DDBJ whole genome shotgun (WGS) entry which is preliminary data.</text>
</comment>
<evidence type="ECO:0000313" key="4">
    <source>
        <dbReference type="Proteomes" id="UP000055045"/>
    </source>
</evidence>
<gene>
    <name evidence="3" type="ORF">ACN42_g11715</name>
    <name evidence="2" type="ORF">ACN42_g11910</name>
    <name evidence="1" type="ORF">ACN42_g11999</name>
</gene>
<feature type="non-terminal residue" evidence="1">
    <location>
        <position position="1"/>
    </location>
</feature>
<evidence type="ECO:0000313" key="2">
    <source>
        <dbReference type="EMBL" id="KUM55381.1"/>
    </source>
</evidence>
<sequence>VREFYICQFCIRCRTRLISVSYEPGFVPIKICLQHIDHLNTSLSPIFGDLTTVNP</sequence>
<evidence type="ECO:0000313" key="3">
    <source>
        <dbReference type="EMBL" id="KUM55544.1"/>
    </source>
</evidence>
<dbReference type="EMBL" id="LLXE01000816">
    <property type="protein sequence ID" value="KUM55544.1"/>
    <property type="molecule type" value="Genomic_DNA"/>
</dbReference>
<accession>A0A117NK01</accession>